<dbReference type="Gene3D" id="3.40.710.10">
    <property type="entry name" value="DD-peptidase/beta-lactamase superfamily"/>
    <property type="match status" value="1"/>
</dbReference>
<proteinExistence type="predicted"/>
<dbReference type="InterPro" id="IPR012338">
    <property type="entry name" value="Beta-lactam/transpept-like"/>
</dbReference>
<evidence type="ECO:0008006" key="2">
    <source>
        <dbReference type="Google" id="ProtNLM"/>
    </source>
</evidence>
<reference evidence="1" key="1">
    <citation type="journal article" date="2018" name="Antonie Van Leeuwenhoek">
        <title>Proteinivorax hydrogeniformans sp. nov., an anaerobic, haloalkaliphilic bacterium fermenting proteinaceous compounds with high hydrogen production.</title>
        <authorList>
            <person name="Boltyanskaya Y."/>
            <person name="Detkova E."/>
            <person name="Pimenov N."/>
            <person name="Kevbrin V."/>
        </authorList>
    </citation>
    <scope>NUCLEOTIDE SEQUENCE</scope>
    <source>
        <strain evidence="1">Z-710</strain>
    </source>
</reference>
<name>A0AAU8HSS8_9FIRM</name>
<sequence length="71" mass="7823">MKGDKYGFEYGYQFWIDDYEGHKIAIGMGSLGQGLYIVPEMDLVVAINSGNGGSEEEKYVVAKDIINAVVE</sequence>
<dbReference type="AlphaFoldDB" id="A0AAU8HSS8"/>
<evidence type="ECO:0000313" key="1">
    <source>
        <dbReference type="EMBL" id="XCI28207.1"/>
    </source>
</evidence>
<accession>A0AAU8HSS8</accession>
<dbReference type="SUPFAM" id="SSF56601">
    <property type="entry name" value="beta-lactamase/transpeptidase-like"/>
    <property type="match status" value="1"/>
</dbReference>
<gene>
    <name evidence="1" type="ORF">PRVXH_002157</name>
</gene>
<dbReference type="RefSeq" id="WP_353892783.1">
    <property type="nucleotide sequence ID" value="NZ_CP159485.1"/>
</dbReference>
<reference evidence="1" key="2">
    <citation type="submission" date="2024-06" db="EMBL/GenBank/DDBJ databases">
        <authorList>
            <person name="Petrova K.O."/>
            <person name="Toshchakov S.V."/>
            <person name="Boltjanskaja Y.V."/>
            <person name="Kevbrin V.V."/>
        </authorList>
    </citation>
    <scope>NUCLEOTIDE SEQUENCE</scope>
    <source>
        <strain evidence="1">Z-710</strain>
    </source>
</reference>
<dbReference type="EMBL" id="CP159485">
    <property type="protein sequence ID" value="XCI28207.1"/>
    <property type="molecule type" value="Genomic_DNA"/>
</dbReference>
<organism evidence="1">
    <name type="scientific">Proteinivorax hydrogeniformans</name>
    <dbReference type="NCBI Taxonomy" id="1826727"/>
    <lineage>
        <taxon>Bacteria</taxon>
        <taxon>Bacillati</taxon>
        <taxon>Bacillota</taxon>
        <taxon>Clostridia</taxon>
        <taxon>Eubacteriales</taxon>
        <taxon>Proteinivoracaceae</taxon>
        <taxon>Proteinivorax</taxon>
    </lineage>
</organism>
<protein>
    <recommendedName>
        <fullName evidence="2">Beta-lactamase</fullName>
    </recommendedName>
</protein>